<dbReference type="EMBL" id="BAABHB010000008">
    <property type="protein sequence ID" value="GAA4411956.1"/>
    <property type="molecule type" value="Genomic_DNA"/>
</dbReference>
<protein>
    <submittedName>
        <fullName evidence="2">Alpha/beta hydrolase</fullName>
    </submittedName>
</protein>
<dbReference type="SUPFAM" id="SSF53474">
    <property type="entry name" value="alpha/beta-Hydrolases"/>
    <property type="match status" value="1"/>
</dbReference>
<evidence type="ECO:0000313" key="2">
    <source>
        <dbReference type="EMBL" id="GAA4411956.1"/>
    </source>
</evidence>
<evidence type="ECO:0000313" key="3">
    <source>
        <dbReference type="Proteomes" id="UP001500936"/>
    </source>
</evidence>
<dbReference type="GO" id="GO:0016787">
    <property type="term" value="F:hydrolase activity"/>
    <property type="evidence" value="ECO:0007669"/>
    <property type="project" value="UniProtKB-KW"/>
</dbReference>
<dbReference type="Proteomes" id="UP001500936">
    <property type="component" value="Unassembled WGS sequence"/>
</dbReference>
<name>A0ABP8KNR6_9BACT</name>
<accession>A0ABP8KNR6</accession>
<dbReference type="Pfam" id="PF12697">
    <property type="entry name" value="Abhydrolase_6"/>
    <property type="match status" value="1"/>
</dbReference>
<dbReference type="InterPro" id="IPR000073">
    <property type="entry name" value="AB_hydrolase_1"/>
</dbReference>
<organism evidence="2 3">
    <name type="scientific">Nibrella viscosa</name>
    <dbReference type="NCBI Taxonomy" id="1084524"/>
    <lineage>
        <taxon>Bacteria</taxon>
        <taxon>Pseudomonadati</taxon>
        <taxon>Bacteroidota</taxon>
        <taxon>Cytophagia</taxon>
        <taxon>Cytophagales</taxon>
        <taxon>Spirosomataceae</taxon>
        <taxon>Nibrella</taxon>
    </lineage>
</organism>
<sequence>MKTFLKWFGLLLAVLVIAYLVGPTVQPGPVAENIPVVSTDLSVLETQISESESKAGLKPDNQARIVWADSLHKQKTPYSLVYLPGFGASWAEGDPVHKQLAKHFGCNLYLGREFEHGVKSSDALKNLTPATYTASAESALAIGKALGEKVIVIGTSAGGMLTLYLAAHHPEIHGIVLYSPCIAVANPALKLVTRPWGKQIMDGIMGSEHVKVTHYQPDRANYWLTQYHTNGLITLQTMLDKFMTPETFAKVKQPVFMGYYYKDEEHQDKVVSVPAMLEMFDQLGTPADKKQKMAFPESGDHVIASHFTSKDLNGVYQATATFMAEVLGVKPAPAPRPNYTPTPTLALHPKK</sequence>
<keyword evidence="3" id="KW-1185">Reference proteome</keyword>
<comment type="caution">
    <text evidence="2">The sequence shown here is derived from an EMBL/GenBank/DDBJ whole genome shotgun (WGS) entry which is preliminary data.</text>
</comment>
<dbReference type="RefSeq" id="WP_345269553.1">
    <property type="nucleotide sequence ID" value="NZ_BAABHB010000008.1"/>
</dbReference>
<evidence type="ECO:0000259" key="1">
    <source>
        <dbReference type="Pfam" id="PF12697"/>
    </source>
</evidence>
<feature type="domain" description="AB hydrolase-1" evidence="1">
    <location>
        <begin position="80"/>
        <end position="269"/>
    </location>
</feature>
<reference evidence="3" key="1">
    <citation type="journal article" date="2019" name="Int. J. Syst. Evol. Microbiol.">
        <title>The Global Catalogue of Microorganisms (GCM) 10K type strain sequencing project: providing services to taxonomists for standard genome sequencing and annotation.</title>
        <authorList>
            <consortium name="The Broad Institute Genomics Platform"/>
            <consortium name="The Broad Institute Genome Sequencing Center for Infectious Disease"/>
            <person name="Wu L."/>
            <person name="Ma J."/>
        </authorList>
    </citation>
    <scope>NUCLEOTIDE SEQUENCE [LARGE SCALE GENOMIC DNA]</scope>
    <source>
        <strain evidence="3">JCM 17925</strain>
    </source>
</reference>
<proteinExistence type="predicted"/>
<keyword evidence="2" id="KW-0378">Hydrolase</keyword>
<dbReference type="Gene3D" id="3.40.50.1820">
    <property type="entry name" value="alpha/beta hydrolase"/>
    <property type="match status" value="1"/>
</dbReference>
<dbReference type="InterPro" id="IPR029058">
    <property type="entry name" value="AB_hydrolase_fold"/>
</dbReference>
<gene>
    <name evidence="2" type="ORF">GCM10023187_38470</name>
</gene>